<comment type="similarity">
    <text evidence="2">Belongs to the UPF0410 family.</text>
</comment>
<dbReference type="Pfam" id="PF04226">
    <property type="entry name" value="Transgly_assoc"/>
    <property type="match status" value="1"/>
</dbReference>
<dbReference type="PANTHER" id="PTHR33884">
    <property type="entry name" value="UPF0410 PROTEIN YMGE"/>
    <property type="match status" value="1"/>
</dbReference>
<gene>
    <name evidence="8" type="ORF">C8N24_0077</name>
</gene>
<comment type="caution">
    <text evidence="8">The sequence shown here is derived from an EMBL/GenBank/DDBJ whole genome shotgun (WGS) entry which is preliminary data.</text>
</comment>
<accession>A0A660L5L7</accession>
<dbReference type="GO" id="GO:0005886">
    <property type="term" value="C:plasma membrane"/>
    <property type="evidence" value="ECO:0007669"/>
    <property type="project" value="UniProtKB-SubCell"/>
</dbReference>
<protein>
    <submittedName>
        <fullName evidence="8">Putative membrane protein YeaQ/YmgE (Transglycosylase-associated protein family)</fullName>
    </submittedName>
</protein>
<sequence length="91" mass="8716">MGIIGWIVLGLVAGAIAKALHSGNEPGGVLGTMAVGILGAIVGGLIASAVGIGSISSFFSLGTWLIAIGGALLLLVVYNAVTSGGRGARAT</sequence>
<comment type="subcellular location">
    <subcellularLocation>
        <location evidence="1">Cell membrane</location>
        <topology evidence="1">Multi-pass membrane protein</topology>
    </subcellularLocation>
</comment>
<dbReference type="Proteomes" id="UP000278962">
    <property type="component" value="Unassembled WGS sequence"/>
</dbReference>
<evidence type="ECO:0000256" key="6">
    <source>
        <dbReference type="ARBA" id="ARBA00023136"/>
    </source>
</evidence>
<evidence type="ECO:0000256" key="7">
    <source>
        <dbReference type="SAM" id="Phobius"/>
    </source>
</evidence>
<feature type="transmembrane region" description="Helical" evidence="7">
    <location>
        <begin position="29"/>
        <end position="51"/>
    </location>
</feature>
<dbReference type="EMBL" id="RBIL01000001">
    <property type="protein sequence ID" value="RKQ90277.1"/>
    <property type="molecule type" value="Genomic_DNA"/>
</dbReference>
<name>A0A660L5L7_9ACTN</name>
<dbReference type="PANTHER" id="PTHR33884:SF3">
    <property type="entry name" value="UPF0410 PROTEIN YMGE"/>
    <property type="match status" value="1"/>
</dbReference>
<evidence type="ECO:0000313" key="9">
    <source>
        <dbReference type="Proteomes" id="UP000278962"/>
    </source>
</evidence>
<evidence type="ECO:0000256" key="3">
    <source>
        <dbReference type="ARBA" id="ARBA00022475"/>
    </source>
</evidence>
<reference evidence="8 9" key="1">
    <citation type="submission" date="2018-10" db="EMBL/GenBank/DDBJ databases">
        <title>Genomic Encyclopedia of Archaeal and Bacterial Type Strains, Phase II (KMG-II): from individual species to whole genera.</title>
        <authorList>
            <person name="Goeker M."/>
        </authorList>
    </citation>
    <scope>NUCLEOTIDE SEQUENCE [LARGE SCALE GENOMIC DNA]</scope>
    <source>
        <strain evidence="8 9">DSM 14954</strain>
    </source>
</reference>
<keyword evidence="4 7" id="KW-0812">Transmembrane</keyword>
<dbReference type="OrthoDB" id="5197368at2"/>
<keyword evidence="5 7" id="KW-1133">Transmembrane helix</keyword>
<organism evidence="8 9">
    <name type="scientific">Solirubrobacter pauli</name>
    <dbReference type="NCBI Taxonomy" id="166793"/>
    <lineage>
        <taxon>Bacteria</taxon>
        <taxon>Bacillati</taxon>
        <taxon>Actinomycetota</taxon>
        <taxon>Thermoleophilia</taxon>
        <taxon>Solirubrobacterales</taxon>
        <taxon>Solirubrobacteraceae</taxon>
        <taxon>Solirubrobacter</taxon>
    </lineage>
</organism>
<keyword evidence="3" id="KW-1003">Cell membrane</keyword>
<evidence type="ECO:0000256" key="1">
    <source>
        <dbReference type="ARBA" id="ARBA00004651"/>
    </source>
</evidence>
<evidence type="ECO:0000256" key="2">
    <source>
        <dbReference type="ARBA" id="ARBA00011006"/>
    </source>
</evidence>
<evidence type="ECO:0000256" key="5">
    <source>
        <dbReference type="ARBA" id="ARBA00022989"/>
    </source>
</evidence>
<dbReference type="AlphaFoldDB" id="A0A660L5L7"/>
<dbReference type="RefSeq" id="WP_121246698.1">
    <property type="nucleotide sequence ID" value="NZ_RBIL01000001.1"/>
</dbReference>
<evidence type="ECO:0000256" key="4">
    <source>
        <dbReference type="ARBA" id="ARBA00022692"/>
    </source>
</evidence>
<keyword evidence="9" id="KW-1185">Reference proteome</keyword>
<dbReference type="InterPro" id="IPR007341">
    <property type="entry name" value="Transgly_assoc"/>
</dbReference>
<feature type="transmembrane region" description="Helical" evidence="7">
    <location>
        <begin position="58"/>
        <end position="81"/>
    </location>
</feature>
<proteinExistence type="inferred from homology"/>
<evidence type="ECO:0000313" key="8">
    <source>
        <dbReference type="EMBL" id="RKQ90277.1"/>
    </source>
</evidence>
<keyword evidence="6 7" id="KW-0472">Membrane</keyword>